<protein>
    <submittedName>
        <fullName evidence="2">Uncharacterized protein</fullName>
    </submittedName>
</protein>
<dbReference type="Gene3D" id="1.20.1260.20">
    <property type="entry name" value="PPE superfamily"/>
    <property type="match status" value="1"/>
</dbReference>
<dbReference type="SUPFAM" id="SSF140459">
    <property type="entry name" value="PE/PPE dimer-like"/>
    <property type="match status" value="1"/>
</dbReference>
<feature type="compositionally biased region" description="Basic and acidic residues" evidence="1">
    <location>
        <begin position="489"/>
        <end position="498"/>
    </location>
</feature>
<keyword evidence="3" id="KW-1185">Reference proteome</keyword>
<reference evidence="3" key="1">
    <citation type="submission" date="2016-03" db="EMBL/GenBank/DDBJ databases">
        <title>Complete genome sequence of the type strain Actinoalloteichus hymeniacidonis DSM 45092.</title>
        <authorList>
            <person name="Schaffert L."/>
            <person name="Albersmeier A."/>
            <person name="Winkler A."/>
            <person name="Kalinowski J."/>
            <person name="Zotchev S."/>
            <person name="Ruckert C."/>
        </authorList>
    </citation>
    <scope>NUCLEOTIDE SEQUENCE [LARGE SCALE GENOMIC DNA]</scope>
    <source>
        <strain evidence="3">HPA177(T) (DSM 45092(T))</strain>
    </source>
</reference>
<dbReference type="EMBL" id="CP014859">
    <property type="protein sequence ID" value="AOS61749.1"/>
    <property type="molecule type" value="Genomic_DNA"/>
</dbReference>
<dbReference type="KEGG" id="ahm:TL08_04595"/>
<feature type="region of interest" description="Disordered" evidence="1">
    <location>
        <begin position="261"/>
        <end position="322"/>
    </location>
</feature>
<sequence>MDIESDGSEIPHTRYEGYSLQEKFDWLRGGSGSAAAEQVRAALSRLAAAMAESDQALRAALRPLGADWQGSAADSLSATGTATSAWVLAGGDAVQLGSSTADTAGAGFVTARLLVEQPDSAGGQGNDATVDVFLGPWGGHTDLTVAAEIERGREDAANRSLYAYEDTLREAVRTLPPLGPPPGLAITVTGPNGGDAASSVVRQSGSATETAVGVAVEAGQSTTGVFAHPAVDGLSELGPQTVRVSALGIEVAVDVDPQALADSTPSAEEPSAAAPPVAAPQQPETVPPAVPSSGPDVETAGTGVAAPSPQPPAQPHTGAVSNIGAGGSGVGVVGAPAYRIDAYAPIRSAEGPLVWDGRRRITGAVSEAPGQLRGIDAPDDAHRSWVGPTIDRAGGTAVVGSTASESEGSTALSPTTATGWDSSGLAAIGGVPYATGEAGGWSGRRRTQRIEDDGDRPIDVTNSRFEPVLDPPIAEAGAESGSATRTRGSGRDSVDGRPRASGTQDADLLDPALAPSGVHTVAPAVFGVDASGASV</sequence>
<dbReference type="AlphaFoldDB" id="A0AAC9HM96"/>
<gene>
    <name evidence="2" type="ORF">TL08_04595</name>
</gene>
<dbReference type="InterPro" id="IPR038332">
    <property type="entry name" value="PPE_sf"/>
</dbReference>
<feature type="region of interest" description="Disordered" evidence="1">
    <location>
        <begin position="400"/>
        <end position="511"/>
    </location>
</feature>
<accession>A0AAC9HM96</accession>
<evidence type="ECO:0000313" key="2">
    <source>
        <dbReference type="EMBL" id="AOS61749.1"/>
    </source>
</evidence>
<feature type="compositionally biased region" description="Basic and acidic residues" evidence="1">
    <location>
        <begin position="448"/>
        <end position="458"/>
    </location>
</feature>
<proteinExistence type="predicted"/>
<name>A0AAC9HM96_9PSEU</name>
<evidence type="ECO:0000256" key="1">
    <source>
        <dbReference type="SAM" id="MobiDB-lite"/>
    </source>
</evidence>
<feature type="compositionally biased region" description="Polar residues" evidence="1">
    <location>
        <begin position="400"/>
        <end position="421"/>
    </location>
</feature>
<organism evidence="2 3">
    <name type="scientific">Actinoalloteichus hymeniacidonis</name>
    <dbReference type="NCBI Taxonomy" id="340345"/>
    <lineage>
        <taxon>Bacteria</taxon>
        <taxon>Bacillati</taxon>
        <taxon>Actinomycetota</taxon>
        <taxon>Actinomycetes</taxon>
        <taxon>Pseudonocardiales</taxon>
        <taxon>Pseudonocardiaceae</taxon>
        <taxon>Actinoalloteichus</taxon>
    </lineage>
</organism>
<evidence type="ECO:0000313" key="3">
    <source>
        <dbReference type="Proteomes" id="UP000095210"/>
    </source>
</evidence>
<dbReference type="Proteomes" id="UP000095210">
    <property type="component" value="Chromosome"/>
</dbReference>
<feature type="compositionally biased region" description="Low complexity" evidence="1">
    <location>
        <begin position="263"/>
        <end position="284"/>
    </location>
</feature>